<dbReference type="PROSITE" id="PS50126">
    <property type="entry name" value="S1"/>
    <property type="match status" value="2"/>
</dbReference>
<dbReference type="InterPro" id="IPR003029">
    <property type="entry name" value="S1_domain"/>
</dbReference>
<dbReference type="EMBL" id="LHQL01000008">
    <property type="protein sequence ID" value="OOQ52373.1"/>
    <property type="molecule type" value="Genomic_DNA"/>
</dbReference>
<dbReference type="Proteomes" id="UP000190306">
    <property type="component" value="Chromosome"/>
</dbReference>
<dbReference type="PANTHER" id="PTHR10724">
    <property type="entry name" value="30S RIBOSOMAL PROTEIN S1"/>
    <property type="match status" value="1"/>
</dbReference>
<evidence type="ECO:0000256" key="3">
    <source>
        <dbReference type="ARBA" id="ARBA00023274"/>
    </source>
</evidence>
<keyword evidence="3" id="KW-0687">Ribonucleoprotein</keyword>
<keyword evidence="2" id="KW-0689">Ribosomal protein</keyword>
<name>A0ABX3LL55_STRAT</name>
<comment type="caution">
    <text evidence="5">The sequence shown here is derived from an EMBL/GenBank/DDBJ whole genome shotgun (WGS) entry which is preliminary data.</text>
</comment>
<dbReference type="SUPFAM" id="SSF50249">
    <property type="entry name" value="Nucleic acid-binding proteins"/>
    <property type="match status" value="2"/>
</dbReference>
<dbReference type="InterPro" id="IPR050437">
    <property type="entry name" value="Ribos_protein_bS1-like"/>
</dbReference>
<protein>
    <recommendedName>
        <fullName evidence="4">S1 motif domain-containing protein</fullName>
    </recommendedName>
</protein>
<organism evidence="5 6">
    <name type="scientific">Streptomyces antibioticus</name>
    <dbReference type="NCBI Taxonomy" id="1890"/>
    <lineage>
        <taxon>Bacteria</taxon>
        <taxon>Bacillati</taxon>
        <taxon>Actinomycetota</taxon>
        <taxon>Actinomycetes</taxon>
        <taxon>Kitasatosporales</taxon>
        <taxon>Streptomycetaceae</taxon>
        <taxon>Streptomyces</taxon>
    </lineage>
</organism>
<comment type="similarity">
    <text evidence="1">Belongs to the bacterial ribosomal protein bS1 family.</text>
</comment>
<keyword evidence="6" id="KW-1185">Reference proteome</keyword>
<dbReference type="InterPro" id="IPR012340">
    <property type="entry name" value="NA-bd_OB-fold"/>
</dbReference>
<gene>
    <name evidence="5" type="ORF">AFM16_14415</name>
</gene>
<evidence type="ECO:0000256" key="2">
    <source>
        <dbReference type="ARBA" id="ARBA00022980"/>
    </source>
</evidence>
<feature type="domain" description="S1 motif" evidence="4">
    <location>
        <begin position="189"/>
        <end position="287"/>
    </location>
</feature>
<evidence type="ECO:0000313" key="5">
    <source>
        <dbReference type="EMBL" id="OOQ52373.1"/>
    </source>
</evidence>
<evidence type="ECO:0000313" key="6">
    <source>
        <dbReference type="Proteomes" id="UP000190306"/>
    </source>
</evidence>
<dbReference type="Gene3D" id="2.40.50.140">
    <property type="entry name" value="Nucleic acid-binding proteins"/>
    <property type="match status" value="2"/>
</dbReference>
<accession>A0ABX3LL55</accession>
<dbReference type="CDD" id="cd00164">
    <property type="entry name" value="S1_like"/>
    <property type="match status" value="1"/>
</dbReference>
<reference evidence="5 6" key="1">
    <citation type="submission" date="2015-07" db="EMBL/GenBank/DDBJ databases">
        <title>Draft Genome Sequence of Streptomyces antibioticus, IMRU 3720 reveals insights in the evolution of actinomycin biosynthetic gene clusters in Streptomyces.</title>
        <authorList>
            <person name="Crnovcic I."/>
            <person name="Ruckert C."/>
            <person name="Kalinowksi J."/>
            <person name="Keller U."/>
        </authorList>
    </citation>
    <scope>NUCLEOTIDE SEQUENCE [LARGE SCALE GENOMIC DNA]</scope>
    <source>
        <strain evidence="5 6">DSM 41481</strain>
    </source>
</reference>
<proteinExistence type="inferred from homology"/>
<evidence type="ECO:0000259" key="4">
    <source>
        <dbReference type="PROSITE" id="PS50126"/>
    </source>
</evidence>
<feature type="domain" description="S1 motif" evidence="4">
    <location>
        <begin position="90"/>
        <end position="166"/>
    </location>
</feature>
<sequence>MRVGDVVEGVVASVGRSARVTLDGFPTRPVGEIGPLDTPWGRGRATDLAVGQRIRAVVMTVGPDGERAGLSLAAAAYPELWAFLSGLQPDCRLTGTVASIESYGVFVALDEGPAHPVFPGVGFITYAELSWTRFESASEVVRVGQRVTCVFLQIDTWNGEARLSLRATLPDPFLAFADAVDAAGGEGRAVTFRGRVTKLTPIGVFVRVADGVEGLVPVEGADVSDETGRVVVPDRGDVVVGGEGDVAVGDEGEVVVENEADVVVGDQVHVVVTRVSREGRRVVLAWVGAAAGSGR</sequence>
<dbReference type="SMART" id="SM00316">
    <property type="entry name" value="S1"/>
    <property type="match status" value="3"/>
</dbReference>
<dbReference type="Pfam" id="PF00575">
    <property type="entry name" value="S1"/>
    <property type="match status" value="1"/>
</dbReference>
<dbReference type="PANTHER" id="PTHR10724:SF7">
    <property type="entry name" value="SMALL RIBOSOMAL SUBUNIT PROTEIN BS1C"/>
    <property type="match status" value="1"/>
</dbReference>
<evidence type="ECO:0000256" key="1">
    <source>
        <dbReference type="ARBA" id="ARBA00006767"/>
    </source>
</evidence>